<feature type="compositionally biased region" description="Polar residues" evidence="4">
    <location>
        <begin position="144"/>
        <end position="163"/>
    </location>
</feature>
<keyword evidence="6" id="KW-1185">Reference proteome</keyword>
<dbReference type="AlphaFoldDB" id="A0A6S7JQL7"/>
<dbReference type="OrthoDB" id="5951974at2759"/>
<comment type="caution">
    <text evidence="5">The sequence shown here is derived from an EMBL/GenBank/DDBJ whole genome shotgun (WGS) entry which is preliminary data.</text>
</comment>
<feature type="region of interest" description="Disordered" evidence="4">
    <location>
        <begin position="94"/>
        <end position="285"/>
    </location>
</feature>
<name>A0A6S7JQL7_PARCT</name>
<sequence length="404" mass="45231">MAESLRAKVEEQLSCAICLEHFKDPKVLSCQHTYCLECIARLDMTGNFLICPVCRAITEVPYPPDVSFLPSNFFANNLLATLAMTNNSAANPTQLNGCSAPSQPHNRSNTTSPHLGCNQSNNPSSSQSHNQSRTPIPPQRRNRSLTPSSPQRRNQSHTPSSSQSHDRSRTPIPPHRRNRSRTLSPPQRRSRSRTPSPPHRRNRSRSSSPPRRHNRSRPPSIPQRRNRSRTPSPPQRRNRSHPPSSSQTSSGTSTSTSSQSSSESSTSTSSQSSSGSSPPRSRFPRGSFVGHRIFRYGIHYWSVEINHSQCPGDDSCLFEIGVISHDNANTVTFEGFIMPGCCEEFSLDLDMPDDALTVDASWLGEPADFDVYLQRLSPYLKLDCETCLIEVTDSNFYWHFDQQR</sequence>
<gene>
    <name evidence="5" type="ORF">PACLA_8A036070</name>
</gene>
<feature type="compositionally biased region" description="Low complexity" evidence="4">
    <location>
        <begin position="118"/>
        <end position="132"/>
    </location>
</feature>
<dbReference type="SUPFAM" id="SSF57850">
    <property type="entry name" value="RING/U-box"/>
    <property type="match status" value="1"/>
</dbReference>
<dbReference type="SMART" id="SM00184">
    <property type="entry name" value="RING"/>
    <property type="match status" value="1"/>
</dbReference>
<evidence type="ECO:0000256" key="2">
    <source>
        <dbReference type="ARBA" id="ARBA00022771"/>
    </source>
</evidence>
<dbReference type="InterPro" id="IPR047153">
    <property type="entry name" value="TRIM45/56/19-like"/>
</dbReference>
<keyword evidence="2" id="KW-0863">Zinc-finger</keyword>
<feature type="compositionally biased region" description="Low complexity" evidence="4">
    <location>
        <begin position="241"/>
        <end position="285"/>
    </location>
</feature>
<evidence type="ECO:0000256" key="3">
    <source>
        <dbReference type="ARBA" id="ARBA00022833"/>
    </source>
</evidence>
<dbReference type="InterPro" id="IPR001841">
    <property type="entry name" value="Znf_RING"/>
</dbReference>
<dbReference type="InterPro" id="IPR017907">
    <property type="entry name" value="Znf_RING_CS"/>
</dbReference>
<dbReference type="InterPro" id="IPR027370">
    <property type="entry name" value="Znf-RING_euk"/>
</dbReference>
<dbReference type="Gene3D" id="3.30.40.10">
    <property type="entry name" value="Zinc/RING finger domain, C3HC4 (zinc finger)"/>
    <property type="match status" value="1"/>
</dbReference>
<dbReference type="PANTHER" id="PTHR25462">
    <property type="entry name" value="BONUS, ISOFORM C-RELATED"/>
    <property type="match status" value="1"/>
</dbReference>
<dbReference type="InterPro" id="IPR013083">
    <property type="entry name" value="Znf_RING/FYVE/PHD"/>
</dbReference>
<accession>A0A6S7JQL7</accession>
<organism evidence="5 6">
    <name type="scientific">Paramuricea clavata</name>
    <name type="common">Red gorgonian</name>
    <name type="synonym">Violescent sea-whip</name>
    <dbReference type="NCBI Taxonomy" id="317549"/>
    <lineage>
        <taxon>Eukaryota</taxon>
        <taxon>Metazoa</taxon>
        <taxon>Cnidaria</taxon>
        <taxon>Anthozoa</taxon>
        <taxon>Octocorallia</taxon>
        <taxon>Malacalcyonacea</taxon>
        <taxon>Plexauridae</taxon>
        <taxon>Paramuricea</taxon>
    </lineage>
</organism>
<keyword evidence="3" id="KW-0862">Zinc</keyword>
<dbReference type="PROSITE" id="PS50089">
    <property type="entry name" value="ZF_RING_2"/>
    <property type="match status" value="1"/>
</dbReference>
<proteinExistence type="predicted"/>
<dbReference type="PANTHER" id="PTHR25462:SF296">
    <property type="entry name" value="MEIOTIC P26, ISOFORM F"/>
    <property type="match status" value="1"/>
</dbReference>
<dbReference type="Proteomes" id="UP001152795">
    <property type="component" value="Unassembled WGS sequence"/>
</dbReference>
<evidence type="ECO:0000313" key="5">
    <source>
        <dbReference type="EMBL" id="CAB4018561.1"/>
    </source>
</evidence>
<dbReference type="PROSITE" id="PS00518">
    <property type="entry name" value="ZF_RING_1"/>
    <property type="match status" value="1"/>
</dbReference>
<feature type="compositionally biased region" description="Basic residues" evidence="4">
    <location>
        <begin position="188"/>
        <end position="216"/>
    </location>
</feature>
<protein>
    <submittedName>
        <fullName evidence="5">Tensin-2-like isoform X5</fullName>
    </submittedName>
</protein>
<dbReference type="Pfam" id="PF13445">
    <property type="entry name" value="zf-RING_UBOX"/>
    <property type="match status" value="1"/>
</dbReference>
<feature type="compositionally biased region" description="Polar residues" evidence="4">
    <location>
        <begin position="94"/>
        <end position="113"/>
    </location>
</feature>
<dbReference type="GO" id="GO:0008270">
    <property type="term" value="F:zinc ion binding"/>
    <property type="evidence" value="ECO:0007669"/>
    <property type="project" value="UniProtKB-KW"/>
</dbReference>
<evidence type="ECO:0000256" key="1">
    <source>
        <dbReference type="ARBA" id="ARBA00022723"/>
    </source>
</evidence>
<evidence type="ECO:0000256" key="4">
    <source>
        <dbReference type="SAM" id="MobiDB-lite"/>
    </source>
</evidence>
<evidence type="ECO:0000313" key="6">
    <source>
        <dbReference type="Proteomes" id="UP001152795"/>
    </source>
</evidence>
<keyword evidence="1" id="KW-0479">Metal-binding</keyword>
<dbReference type="EMBL" id="CACRXK020010060">
    <property type="protein sequence ID" value="CAB4018561.1"/>
    <property type="molecule type" value="Genomic_DNA"/>
</dbReference>
<reference evidence="5" key="1">
    <citation type="submission" date="2020-04" db="EMBL/GenBank/DDBJ databases">
        <authorList>
            <person name="Alioto T."/>
            <person name="Alioto T."/>
            <person name="Gomez Garrido J."/>
        </authorList>
    </citation>
    <scope>NUCLEOTIDE SEQUENCE</scope>
    <source>
        <strain evidence="5">A484AB</strain>
    </source>
</reference>